<comment type="subcellular location">
    <subcellularLocation>
        <location evidence="6">Cell membrane</location>
        <topology evidence="6">Multi-pass membrane protein</topology>
    </subcellularLocation>
    <subcellularLocation>
        <location evidence="1">Membrane</location>
        <topology evidence="1">Multi-pass membrane protein</topology>
    </subcellularLocation>
</comment>
<dbReference type="PANTHER" id="PTHR43701">
    <property type="entry name" value="MEMBRANE TRANSPORTER PROTEIN MJ0441-RELATED"/>
    <property type="match status" value="1"/>
</dbReference>
<keyword evidence="6" id="KW-1003">Cell membrane</keyword>
<evidence type="ECO:0000256" key="1">
    <source>
        <dbReference type="ARBA" id="ARBA00004141"/>
    </source>
</evidence>
<feature type="transmembrane region" description="Helical" evidence="6">
    <location>
        <begin position="7"/>
        <end position="30"/>
    </location>
</feature>
<dbReference type="GO" id="GO:0005886">
    <property type="term" value="C:plasma membrane"/>
    <property type="evidence" value="ECO:0007669"/>
    <property type="project" value="UniProtKB-SubCell"/>
</dbReference>
<protein>
    <recommendedName>
        <fullName evidence="6">Probable membrane transporter protein</fullName>
    </recommendedName>
</protein>
<name>A0A6N2V3P3_9FIRM</name>
<organism evidence="7">
    <name type="scientific">uncultured Anaerotruncus sp</name>
    <dbReference type="NCBI Taxonomy" id="905011"/>
    <lineage>
        <taxon>Bacteria</taxon>
        <taxon>Bacillati</taxon>
        <taxon>Bacillota</taxon>
        <taxon>Clostridia</taxon>
        <taxon>Eubacteriales</taxon>
        <taxon>Oscillospiraceae</taxon>
        <taxon>Anaerotruncus</taxon>
        <taxon>environmental samples</taxon>
    </lineage>
</organism>
<evidence type="ECO:0000313" key="7">
    <source>
        <dbReference type="EMBL" id="VYT23592.1"/>
    </source>
</evidence>
<dbReference type="PANTHER" id="PTHR43701:SF2">
    <property type="entry name" value="MEMBRANE TRANSPORTER PROTEIN YJNA-RELATED"/>
    <property type="match status" value="1"/>
</dbReference>
<evidence type="ECO:0000256" key="5">
    <source>
        <dbReference type="ARBA" id="ARBA00023136"/>
    </source>
</evidence>
<evidence type="ECO:0000256" key="6">
    <source>
        <dbReference type="RuleBase" id="RU363041"/>
    </source>
</evidence>
<dbReference type="InterPro" id="IPR051598">
    <property type="entry name" value="TSUP/Inactive_protease-like"/>
</dbReference>
<dbReference type="InterPro" id="IPR002781">
    <property type="entry name" value="TM_pro_TauE-like"/>
</dbReference>
<reference evidence="7" key="1">
    <citation type="submission" date="2019-11" db="EMBL/GenBank/DDBJ databases">
        <authorList>
            <person name="Feng L."/>
        </authorList>
    </citation>
    <scope>NUCLEOTIDE SEQUENCE</scope>
    <source>
        <strain evidence="7">AundefinedLFYP135</strain>
    </source>
</reference>
<proteinExistence type="inferred from homology"/>
<feature type="transmembrane region" description="Helical" evidence="6">
    <location>
        <begin position="42"/>
        <end position="59"/>
    </location>
</feature>
<evidence type="ECO:0000256" key="2">
    <source>
        <dbReference type="ARBA" id="ARBA00009142"/>
    </source>
</evidence>
<dbReference type="AlphaFoldDB" id="A0A6N2V3P3"/>
<accession>A0A6N2V3P3</accession>
<comment type="similarity">
    <text evidence="2 6">Belongs to the 4-toluene sulfonate uptake permease (TSUP) (TC 2.A.102) family.</text>
</comment>
<evidence type="ECO:0000256" key="4">
    <source>
        <dbReference type="ARBA" id="ARBA00022989"/>
    </source>
</evidence>
<gene>
    <name evidence="7" type="ORF">AULFYP135_02193</name>
</gene>
<sequence>MNIATIIAAFFAAVLGSLGMGGGGVLLIYLTVFQNMAQLDAQGMNLLFFLPIAALSLLFHAKNKLVEWKVVLPSVLCGLIGVPVGSWIAGKLGSQLLSKAFALFLIYIGCRELFSKKQQEDPPQK</sequence>
<evidence type="ECO:0000256" key="3">
    <source>
        <dbReference type="ARBA" id="ARBA00022692"/>
    </source>
</evidence>
<keyword evidence="4 6" id="KW-1133">Transmembrane helix</keyword>
<dbReference type="Pfam" id="PF01925">
    <property type="entry name" value="TauE"/>
    <property type="match status" value="1"/>
</dbReference>
<feature type="transmembrane region" description="Helical" evidence="6">
    <location>
        <begin position="71"/>
        <end position="90"/>
    </location>
</feature>
<keyword evidence="3 6" id="KW-0812">Transmembrane</keyword>
<dbReference type="EMBL" id="CACRSL010000005">
    <property type="protein sequence ID" value="VYT23592.1"/>
    <property type="molecule type" value="Genomic_DNA"/>
</dbReference>
<keyword evidence="5 6" id="KW-0472">Membrane</keyword>